<dbReference type="AlphaFoldDB" id="A0A1P8YXP6"/>
<proteinExistence type="predicted"/>
<dbReference type="EMBL" id="KX943046">
    <property type="protein sequence ID" value="AQA29217.1"/>
    <property type="molecule type" value="Genomic_DNA"/>
</dbReference>
<evidence type="ECO:0000313" key="4">
    <source>
        <dbReference type="Proteomes" id="UP000756132"/>
    </source>
</evidence>
<feature type="chain" id="PRO_5040671798" evidence="1">
    <location>
        <begin position="19"/>
        <end position="70"/>
    </location>
</feature>
<dbReference type="EMBL" id="CP090163">
    <property type="protein sequence ID" value="UJO11320.1"/>
    <property type="molecule type" value="Genomic_DNA"/>
</dbReference>
<keyword evidence="1" id="KW-0732">Signal</keyword>
<feature type="signal peptide" evidence="1">
    <location>
        <begin position="1"/>
        <end position="18"/>
    </location>
</feature>
<name>A0A1P8YXP6_PASFU</name>
<accession>A0A1P8YXP6</accession>
<evidence type="ECO:0000313" key="2">
    <source>
        <dbReference type="EMBL" id="AQA29217.1"/>
    </source>
</evidence>
<evidence type="ECO:0000256" key="1">
    <source>
        <dbReference type="SAM" id="SignalP"/>
    </source>
</evidence>
<gene>
    <name evidence="2" type="primary">Ecp10-1</name>
    <name evidence="3" type="ORF">CLAFUR5_14657</name>
</gene>
<reference evidence="2" key="1">
    <citation type="submission" date="2016-10" db="EMBL/GenBank/DDBJ databases">
        <title>Novel effectors identified in the apoplast of Cladosporium fulvum-infected tomato.</title>
        <authorList>
            <person name="Mesarich C.H."/>
            <person name="de Wit P.J.G.M."/>
        </authorList>
    </citation>
    <scope>NUCLEOTIDE SEQUENCE</scope>
    <source>
        <strain evidence="2">0WU</strain>
    </source>
</reference>
<evidence type="ECO:0000313" key="3">
    <source>
        <dbReference type="EMBL" id="UJO11320.1"/>
    </source>
</evidence>
<organism evidence="2">
    <name type="scientific">Passalora fulva</name>
    <name type="common">Tomato leaf mold</name>
    <name type="synonym">Cladosporium fulvum</name>
    <dbReference type="NCBI Taxonomy" id="5499"/>
    <lineage>
        <taxon>Eukaryota</taxon>
        <taxon>Fungi</taxon>
        <taxon>Dikarya</taxon>
        <taxon>Ascomycota</taxon>
        <taxon>Pezizomycotina</taxon>
        <taxon>Dothideomycetes</taxon>
        <taxon>Dothideomycetidae</taxon>
        <taxon>Mycosphaerellales</taxon>
        <taxon>Mycosphaerellaceae</taxon>
        <taxon>Fulvia</taxon>
    </lineage>
</organism>
<protein>
    <submittedName>
        <fullName evidence="3">Ecp10-1</fullName>
    </submittedName>
    <submittedName>
        <fullName evidence="2">Extracellular protein 10-1</fullName>
    </submittedName>
</protein>
<sequence>MRFSIFTIFAALVAGGLAQSWNCDTSEQRCINRELGSSYRCSENALCKKQGNGCSPVTVKGRIEFANCSA</sequence>
<reference evidence="3" key="2">
    <citation type="submission" date="2021-12" db="EMBL/GenBank/DDBJ databases">
        <authorList>
            <person name="Zaccaron A."/>
            <person name="Stergiopoulos I."/>
        </authorList>
    </citation>
    <scope>NUCLEOTIDE SEQUENCE</scope>
    <source>
        <strain evidence="3">Race5_Kim</strain>
    </source>
</reference>
<reference evidence="3" key="3">
    <citation type="journal article" date="2022" name="Microb. Genom.">
        <title>A chromosome-scale genome assembly of the tomato pathogen Cladosporium fulvum reveals a compartmentalized genome architecture and the presence of a dispensable chromosome.</title>
        <authorList>
            <person name="Zaccaron A.Z."/>
            <person name="Chen L.H."/>
            <person name="Samaras A."/>
            <person name="Stergiopoulos I."/>
        </authorList>
    </citation>
    <scope>NUCLEOTIDE SEQUENCE</scope>
    <source>
        <strain evidence="3">Race5_Kim</strain>
    </source>
</reference>
<keyword evidence="4" id="KW-1185">Reference proteome</keyword>
<dbReference type="Proteomes" id="UP000756132">
    <property type="component" value="Chromosome 1"/>
</dbReference>